<dbReference type="GO" id="GO:0006700">
    <property type="term" value="P:C21-steroid hormone biosynthetic process"/>
    <property type="evidence" value="ECO:0007669"/>
    <property type="project" value="TreeGrafter"/>
</dbReference>
<dbReference type="GeneID" id="114431999"/>
<dbReference type="OrthoDB" id="3945418at2759"/>
<dbReference type="GO" id="GO:0034650">
    <property type="term" value="P:cortisol metabolic process"/>
    <property type="evidence" value="ECO:0007669"/>
    <property type="project" value="TreeGrafter"/>
</dbReference>
<dbReference type="PANTHER" id="PTHR24279:SF123">
    <property type="entry name" value="CYTOCHROME P450 FAMILY 27 SUBFAMILY A MEMBER 1"/>
    <property type="match status" value="1"/>
</dbReference>
<evidence type="ECO:0000256" key="6">
    <source>
        <dbReference type="ARBA" id="ARBA00023004"/>
    </source>
</evidence>
<dbReference type="FunCoup" id="A0A6P7I545">
    <property type="interactions" value="95"/>
</dbReference>
<dbReference type="InterPro" id="IPR002401">
    <property type="entry name" value="Cyt_P450_E_grp-I"/>
</dbReference>
<dbReference type="InParanoid" id="A0A6P7I545"/>
<feature type="binding site" description="axial binding residue" evidence="8">
    <location>
        <position position="521"/>
    </location>
    <ligand>
        <name>heme</name>
        <dbReference type="ChEBI" id="CHEBI:30413"/>
    </ligand>
    <ligandPart>
        <name>Fe</name>
        <dbReference type="ChEBI" id="CHEBI:18248"/>
    </ligandPart>
</feature>
<keyword evidence="7 9" id="KW-0503">Monooxygenase</keyword>
<organism evidence="10 11">
    <name type="scientific">Parambassis ranga</name>
    <name type="common">Indian glassy fish</name>
    <dbReference type="NCBI Taxonomy" id="210632"/>
    <lineage>
        <taxon>Eukaryota</taxon>
        <taxon>Metazoa</taxon>
        <taxon>Chordata</taxon>
        <taxon>Craniata</taxon>
        <taxon>Vertebrata</taxon>
        <taxon>Euteleostomi</taxon>
        <taxon>Actinopterygii</taxon>
        <taxon>Neopterygii</taxon>
        <taxon>Teleostei</taxon>
        <taxon>Neoteleostei</taxon>
        <taxon>Acanthomorphata</taxon>
        <taxon>Ovalentaria</taxon>
        <taxon>Ambassidae</taxon>
        <taxon>Parambassis</taxon>
    </lineage>
</organism>
<dbReference type="Proteomes" id="UP000515145">
    <property type="component" value="Chromosome 2"/>
</dbReference>
<dbReference type="PANTHER" id="PTHR24279">
    <property type="entry name" value="CYTOCHROME P450"/>
    <property type="match status" value="1"/>
</dbReference>
<comment type="cofactor">
    <cofactor evidence="1 8">
        <name>heme</name>
        <dbReference type="ChEBI" id="CHEBI:30413"/>
    </cofactor>
</comment>
<dbReference type="GO" id="GO:0006704">
    <property type="term" value="P:glucocorticoid biosynthetic process"/>
    <property type="evidence" value="ECO:0007669"/>
    <property type="project" value="TreeGrafter"/>
</dbReference>
<keyword evidence="6 8" id="KW-0408">Iron</keyword>
<accession>A0A6P7I545</accession>
<evidence type="ECO:0000256" key="2">
    <source>
        <dbReference type="ARBA" id="ARBA00010617"/>
    </source>
</evidence>
<dbReference type="InterPro" id="IPR001128">
    <property type="entry name" value="Cyt_P450"/>
</dbReference>
<sequence length="575" mass="65482">MFCPVTLSLSLSLSHTHTHTPFTMSSAAAAARSLRLRALCAPPARLVPLCSARRKLNVQASTAAGRLKTIDDLPGPSALTTVYWLLLRGYLPKTHLLQGVHRSQYGPIWRSRVGPYDLVNVASPDLIAQVIQQEGRYPVRCELPHWKEYRDLRGQAYGLHVDTGENWYRMRSVLNPKMLKSSEVSSYAPIIHQVVDDLLQRLELLRSRSVDGATVPDLPSELYKFGFEGISSILFETRLGCLKDEIPHSTLRFITAVNDMLSLSQTVPLLPRWSRAILPLWRRFVQAWDDIYDVAQGLVSRRIAEIEARAQRGEPTEGLYLTHMLSSDKLSRDEVYITIAELLLGGVDTTSNTLSWALYHLARDGRVQDRLYAEVKAACPDRRPPTSEDLSRMPYLKAVIKETLRLYPVVPGNGRFVSENEVILDNYWFPKKVRGAASRWRSDASTCCCSVVFLFVFQTLFHLCHYAASHDQAEFEHAERFIPERWDRSQAPSSRRDRPTPGFYQHHPYSFIPFGVGVRACVGKRVAEMEMYFALSRLMQHYQVQPEDGAPIVRPKFRTLLIPEKPINLRFLPRA</sequence>
<dbReference type="SUPFAM" id="SSF48264">
    <property type="entry name" value="Cytochrome P450"/>
    <property type="match status" value="1"/>
</dbReference>
<dbReference type="GO" id="GO:0016705">
    <property type="term" value="F:oxidoreductase activity, acting on paired donors, with incorporation or reduction of molecular oxygen"/>
    <property type="evidence" value="ECO:0007669"/>
    <property type="project" value="InterPro"/>
</dbReference>
<gene>
    <name evidence="11" type="primary">cyp27a2</name>
</gene>
<dbReference type="RefSeq" id="XP_028255544.1">
    <property type="nucleotide sequence ID" value="XM_028399743.1"/>
</dbReference>
<comment type="similarity">
    <text evidence="2 9">Belongs to the cytochrome P450 family.</text>
</comment>
<dbReference type="PRINTS" id="PR00385">
    <property type="entry name" value="P450"/>
</dbReference>
<evidence type="ECO:0000313" key="11">
    <source>
        <dbReference type="RefSeq" id="XP_028255544.1"/>
    </source>
</evidence>
<dbReference type="InterPro" id="IPR017972">
    <property type="entry name" value="Cyt_P450_CS"/>
</dbReference>
<evidence type="ECO:0000256" key="3">
    <source>
        <dbReference type="ARBA" id="ARBA00022617"/>
    </source>
</evidence>
<evidence type="ECO:0000256" key="8">
    <source>
        <dbReference type="PIRSR" id="PIRSR602401-1"/>
    </source>
</evidence>
<keyword evidence="5 9" id="KW-0560">Oxidoreductase</keyword>
<evidence type="ECO:0000256" key="9">
    <source>
        <dbReference type="RuleBase" id="RU000461"/>
    </source>
</evidence>
<dbReference type="PRINTS" id="PR00463">
    <property type="entry name" value="EP450I"/>
</dbReference>
<dbReference type="CTD" id="558239"/>
<protein>
    <submittedName>
        <fullName evidence="11">Sterol 26-hydroxylase, mitochondrial isoform X1</fullName>
    </submittedName>
</protein>
<proteinExistence type="inferred from homology"/>
<keyword evidence="4 8" id="KW-0479">Metal-binding</keyword>
<dbReference type="Pfam" id="PF00067">
    <property type="entry name" value="p450"/>
    <property type="match status" value="2"/>
</dbReference>
<dbReference type="PROSITE" id="PS00086">
    <property type="entry name" value="CYTOCHROME_P450"/>
    <property type="match status" value="1"/>
</dbReference>
<reference evidence="11" key="1">
    <citation type="submission" date="2025-08" db="UniProtKB">
        <authorList>
            <consortium name="RefSeq"/>
        </authorList>
    </citation>
    <scope>IDENTIFICATION</scope>
</reference>
<dbReference type="Gene3D" id="1.10.630.10">
    <property type="entry name" value="Cytochrome P450"/>
    <property type="match status" value="1"/>
</dbReference>
<dbReference type="InterPro" id="IPR050479">
    <property type="entry name" value="CYP11_CYP27_families"/>
</dbReference>
<dbReference type="GO" id="GO:0005743">
    <property type="term" value="C:mitochondrial inner membrane"/>
    <property type="evidence" value="ECO:0007669"/>
    <property type="project" value="TreeGrafter"/>
</dbReference>
<dbReference type="GO" id="GO:0020037">
    <property type="term" value="F:heme binding"/>
    <property type="evidence" value="ECO:0007669"/>
    <property type="project" value="InterPro"/>
</dbReference>
<evidence type="ECO:0000313" key="10">
    <source>
        <dbReference type="Proteomes" id="UP000515145"/>
    </source>
</evidence>
<evidence type="ECO:0000256" key="4">
    <source>
        <dbReference type="ARBA" id="ARBA00022723"/>
    </source>
</evidence>
<keyword evidence="3 8" id="KW-0349">Heme</keyword>
<evidence type="ECO:0000256" key="7">
    <source>
        <dbReference type="ARBA" id="ARBA00023033"/>
    </source>
</evidence>
<keyword evidence="10" id="KW-1185">Reference proteome</keyword>
<dbReference type="GO" id="GO:0005506">
    <property type="term" value="F:iron ion binding"/>
    <property type="evidence" value="ECO:0007669"/>
    <property type="project" value="InterPro"/>
</dbReference>
<name>A0A6P7I545_9TELE</name>
<dbReference type="GO" id="GO:0008203">
    <property type="term" value="P:cholesterol metabolic process"/>
    <property type="evidence" value="ECO:0007669"/>
    <property type="project" value="TreeGrafter"/>
</dbReference>
<dbReference type="GO" id="GO:0004497">
    <property type="term" value="F:monooxygenase activity"/>
    <property type="evidence" value="ECO:0007669"/>
    <property type="project" value="UniProtKB-KW"/>
</dbReference>
<dbReference type="AlphaFoldDB" id="A0A6P7I545"/>
<evidence type="ECO:0000256" key="5">
    <source>
        <dbReference type="ARBA" id="ARBA00023002"/>
    </source>
</evidence>
<evidence type="ECO:0000256" key="1">
    <source>
        <dbReference type="ARBA" id="ARBA00001971"/>
    </source>
</evidence>
<dbReference type="InterPro" id="IPR036396">
    <property type="entry name" value="Cyt_P450_sf"/>
</dbReference>
<dbReference type="GO" id="GO:0071375">
    <property type="term" value="P:cellular response to peptide hormone stimulus"/>
    <property type="evidence" value="ECO:0007669"/>
    <property type="project" value="TreeGrafter"/>
</dbReference>